<evidence type="ECO:0000256" key="1">
    <source>
        <dbReference type="ARBA" id="ARBA00022729"/>
    </source>
</evidence>
<dbReference type="InterPro" id="IPR001507">
    <property type="entry name" value="ZP_dom"/>
</dbReference>
<dbReference type="Gene3D" id="2.60.40.3210">
    <property type="entry name" value="Zona pellucida, ZP-N domain"/>
    <property type="match status" value="1"/>
</dbReference>
<proteinExistence type="predicted"/>
<keyword evidence="8" id="KW-1185">Reference proteome</keyword>
<dbReference type="Pfam" id="PF00100">
    <property type="entry name" value="Zona_pellucida"/>
    <property type="match status" value="1"/>
</dbReference>
<evidence type="ECO:0000256" key="3">
    <source>
        <dbReference type="ARBA" id="ARBA00023180"/>
    </source>
</evidence>
<dbReference type="PANTHER" id="PTHR14002:SF43">
    <property type="entry name" value="DELTA-LIKE PROTEIN"/>
    <property type="match status" value="1"/>
</dbReference>
<evidence type="ECO:0000256" key="5">
    <source>
        <dbReference type="SAM" id="Phobius"/>
    </source>
</evidence>
<dbReference type="InterPro" id="IPR055355">
    <property type="entry name" value="ZP-C"/>
</dbReference>
<feature type="region of interest" description="Disordered" evidence="4">
    <location>
        <begin position="52"/>
        <end position="73"/>
    </location>
</feature>
<evidence type="ECO:0000313" key="7">
    <source>
        <dbReference type="EMBL" id="KAK7505396.1"/>
    </source>
</evidence>
<accession>A0ABD0M265</accession>
<keyword evidence="3" id="KW-0325">Glycoprotein</keyword>
<dbReference type="PANTHER" id="PTHR14002">
    <property type="entry name" value="ENDOGLIN/TGF-BETA RECEPTOR TYPE III"/>
    <property type="match status" value="1"/>
</dbReference>
<keyword evidence="2" id="KW-1015">Disulfide bond</keyword>
<gene>
    <name evidence="7" type="ORF">BaRGS_00003558</name>
</gene>
<name>A0ABD0M265_9CAEN</name>
<dbReference type="AlphaFoldDB" id="A0ABD0M265"/>
<dbReference type="SMART" id="SM00241">
    <property type="entry name" value="ZP"/>
    <property type="match status" value="1"/>
</dbReference>
<dbReference type="Pfam" id="PF23344">
    <property type="entry name" value="ZP-N"/>
    <property type="match status" value="1"/>
</dbReference>
<sequence length="402" mass="43174">MTRGLTRPRACLETTSTEEFSPLSLNPRSPTGLCTTSDSLFFTYHLGNHNEQPHAVGAAQDDGAPATTAPATVSRHHDITCSDTRIAFSIPLQGRTAQTATLSDPRCRVDTAFGRLVGTVDLNACGTTVAFTNKSVIFRNIILLSATSNDTDNDAIPIECVYDRYDTVQLSYMPVVRHVIFTETGVGQLSFRIQQFSDATFSTALADSMYPLKVQADEDVYIQLSLGSGEAANVGDHIGLMVQDCVASPYSSLIQAQDNSVPLIRDSCPASPDVRMVSSVPDDMKQVRFTFRAVTFPDAHSGLVYVHCRVGLCPYQTCRPPAGSCPSYSGLHRARRAIVDDGPDAGTHQLSTGPFVVQASEGPSSATVMAAVSMVVAAMATAVAVVAIVAWRRSRRNGIQKY</sequence>
<dbReference type="Proteomes" id="UP001519460">
    <property type="component" value="Unassembled WGS sequence"/>
</dbReference>
<dbReference type="EMBL" id="JACVVK020000011">
    <property type="protein sequence ID" value="KAK7505396.1"/>
    <property type="molecule type" value="Genomic_DNA"/>
</dbReference>
<keyword evidence="5" id="KW-1133">Transmembrane helix</keyword>
<feature type="compositionally biased region" description="Low complexity" evidence="4">
    <location>
        <begin position="57"/>
        <end position="71"/>
    </location>
</feature>
<organism evidence="7 8">
    <name type="scientific">Batillaria attramentaria</name>
    <dbReference type="NCBI Taxonomy" id="370345"/>
    <lineage>
        <taxon>Eukaryota</taxon>
        <taxon>Metazoa</taxon>
        <taxon>Spiralia</taxon>
        <taxon>Lophotrochozoa</taxon>
        <taxon>Mollusca</taxon>
        <taxon>Gastropoda</taxon>
        <taxon>Caenogastropoda</taxon>
        <taxon>Sorbeoconcha</taxon>
        <taxon>Cerithioidea</taxon>
        <taxon>Batillariidae</taxon>
        <taxon>Batillaria</taxon>
    </lineage>
</organism>
<dbReference type="PROSITE" id="PS51034">
    <property type="entry name" value="ZP_2"/>
    <property type="match status" value="1"/>
</dbReference>
<dbReference type="PRINTS" id="PR00023">
    <property type="entry name" value="ZPELLUCIDA"/>
</dbReference>
<evidence type="ECO:0000256" key="4">
    <source>
        <dbReference type="SAM" id="MobiDB-lite"/>
    </source>
</evidence>
<dbReference type="InterPro" id="IPR048290">
    <property type="entry name" value="ZP_chr"/>
</dbReference>
<keyword evidence="5" id="KW-0472">Membrane</keyword>
<feature type="transmembrane region" description="Helical" evidence="5">
    <location>
        <begin position="368"/>
        <end position="391"/>
    </location>
</feature>
<reference evidence="7 8" key="1">
    <citation type="journal article" date="2023" name="Sci. Data">
        <title>Genome assembly of the Korean intertidal mud-creeper Batillaria attramentaria.</title>
        <authorList>
            <person name="Patra A.K."/>
            <person name="Ho P.T."/>
            <person name="Jun S."/>
            <person name="Lee S.J."/>
            <person name="Kim Y."/>
            <person name="Won Y.J."/>
        </authorList>
    </citation>
    <scope>NUCLEOTIDE SEQUENCE [LARGE SCALE GENOMIC DNA]</scope>
    <source>
        <strain evidence="7">Wonlab-2016</strain>
    </source>
</reference>
<comment type="caution">
    <text evidence="7">The sequence shown here is derived from an EMBL/GenBank/DDBJ whole genome shotgun (WGS) entry which is preliminary data.</text>
</comment>
<feature type="domain" description="ZP" evidence="6">
    <location>
        <begin position="73"/>
        <end position="332"/>
    </location>
</feature>
<evidence type="ECO:0000259" key="6">
    <source>
        <dbReference type="PROSITE" id="PS51034"/>
    </source>
</evidence>
<keyword evidence="1" id="KW-0732">Signal</keyword>
<dbReference type="InterPro" id="IPR042235">
    <property type="entry name" value="ZP-C_dom"/>
</dbReference>
<keyword evidence="5" id="KW-0812">Transmembrane</keyword>
<dbReference type="Gene3D" id="2.60.40.4100">
    <property type="entry name" value="Zona pellucida, ZP-C domain"/>
    <property type="match status" value="1"/>
</dbReference>
<protein>
    <recommendedName>
        <fullName evidence="6">ZP domain-containing protein</fullName>
    </recommendedName>
</protein>
<dbReference type="InterPro" id="IPR055356">
    <property type="entry name" value="ZP-N"/>
</dbReference>
<evidence type="ECO:0000256" key="2">
    <source>
        <dbReference type="ARBA" id="ARBA00023157"/>
    </source>
</evidence>
<evidence type="ECO:0000313" key="8">
    <source>
        <dbReference type="Proteomes" id="UP001519460"/>
    </source>
</evidence>